<gene>
    <name evidence="2" type="ORF">SS50377_23813</name>
</gene>
<comment type="caution">
    <text evidence="2">The sequence shown here is derived from an EMBL/GenBank/DDBJ whole genome shotgun (WGS) entry which is preliminary data.</text>
</comment>
<dbReference type="InterPro" id="IPR011893">
    <property type="entry name" value="Selenoprotein_Rdx-typ"/>
</dbReference>
<dbReference type="KEGG" id="ssao:94297836"/>
<reference evidence="2 3" key="1">
    <citation type="journal article" date="2014" name="PLoS Genet.">
        <title>The Genome of Spironucleus salmonicida Highlights a Fish Pathogen Adapted to Fluctuating Environments.</title>
        <authorList>
            <person name="Xu F."/>
            <person name="Jerlstrom-Hultqvist J."/>
            <person name="Einarsson E."/>
            <person name="Astvaldsson A."/>
            <person name="Svard S.G."/>
            <person name="Andersson J.O."/>
        </authorList>
    </citation>
    <scope>NUCLEOTIDE SEQUENCE [LARGE SCALE GENOMIC DNA]</scope>
    <source>
        <strain evidence="2 3">ATCC 50377</strain>
    </source>
</reference>
<dbReference type="OrthoDB" id="60822at2759"/>
<dbReference type="InterPro" id="IPR036249">
    <property type="entry name" value="Thioredoxin-like_sf"/>
</dbReference>
<dbReference type="Gene3D" id="3.40.30.10">
    <property type="entry name" value="Glutaredoxin"/>
    <property type="match status" value="1"/>
</dbReference>
<dbReference type="Pfam" id="PF10262">
    <property type="entry name" value="Rdx"/>
    <property type="match status" value="1"/>
</dbReference>
<sequence length="62" mass="6478">MPRFKGLQAFLKGKLGVEAVFEYGALGDFEVFANGTLVFSKAKEGSYPSPPAVLAAIEALGA</sequence>
<dbReference type="EMBL" id="AUWU02000004">
    <property type="protein sequence ID" value="KAH0573878.1"/>
    <property type="molecule type" value="Genomic_DNA"/>
</dbReference>
<proteinExistence type="predicted"/>
<evidence type="ECO:0000313" key="3">
    <source>
        <dbReference type="Proteomes" id="UP000018208"/>
    </source>
</evidence>
<evidence type="ECO:0000256" key="1">
    <source>
        <dbReference type="ARBA" id="ARBA00023284"/>
    </source>
</evidence>
<protein>
    <submittedName>
        <fullName evidence="2">Selenoprotein W</fullName>
    </submittedName>
</protein>
<dbReference type="SUPFAM" id="SSF52833">
    <property type="entry name" value="Thioredoxin-like"/>
    <property type="match status" value="1"/>
</dbReference>
<organism evidence="2 3">
    <name type="scientific">Spironucleus salmonicida</name>
    <dbReference type="NCBI Taxonomy" id="348837"/>
    <lineage>
        <taxon>Eukaryota</taxon>
        <taxon>Metamonada</taxon>
        <taxon>Diplomonadida</taxon>
        <taxon>Hexamitidae</taxon>
        <taxon>Hexamitinae</taxon>
        <taxon>Spironucleus</taxon>
    </lineage>
</organism>
<dbReference type="AlphaFoldDB" id="A0A9P8LTA0"/>
<name>A0A9P8LTA0_9EUKA</name>
<dbReference type="Proteomes" id="UP000018208">
    <property type="component" value="Unassembled WGS sequence"/>
</dbReference>
<keyword evidence="1" id="KW-0676">Redox-active center</keyword>
<dbReference type="GeneID" id="94297836"/>
<dbReference type="RefSeq" id="XP_067764651.1">
    <property type="nucleotide sequence ID" value="XM_067907677.1"/>
</dbReference>
<accession>A0A9P8LTA0</accession>
<keyword evidence="3" id="KW-1185">Reference proteome</keyword>
<evidence type="ECO:0000313" key="2">
    <source>
        <dbReference type="EMBL" id="KAH0573878.1"/>
    </source>
</evidence>